<keyword evidence="6" id="KW-1185">Reference proteome</keyword>
<dbReference type="GO" id="GO:0042273">
    <property type="term" value="P:ribosomal large subunit biogenesis"/>
    <property type="evidence" value="ECO:0007669"/>
    <property type="project" value="TreeGrafter"/>
</dbReference>
<comment type="similarity">
    <text evidence="2">Belongs to the NOC2 family.</text>
</comment>
<feature type="compositionally biased region" description="Basic residues" evidence="4">
    <location>
        <begin position="23"/>
        <end position="33"/>
    </location>
</feature>
<comment type="subcellular location">
    <subcellularLocation>
        <location evidence="1">Nucleus</location>
    </subcellularLocation>
</comment>
<reference evidence="5" key="2">
    <citation type="submission" date="2023-01" db="EMBL/GenBank/DDBJ databases">
        <authorList>
            <person name="Petersen C."/>
        </authorList>
    </citation>
    <scope>NUCLEOTIDE SEQUENCE</scope>
    <source>
        <strain evidence="5">IBT 15450</strain>
    </source>
</reference>
<evidence type="ECO:0000256" key="3">
    <source>
        <dbReference type="ARBA" id="ARBA00023242"/>
    </source>
</evidence>
<gene>
    <name evidence="5" type="ORF">N7460_004465</name>
</gene>
<organism evidence="5 6">
    <name type="scientific">Penicillium canescens</name>
    <dbReference type="NCBI Taxonomy" id="5083"/>
    <lineage>
        <taxon>Eukaryota</taxon>
        <taxon>Fungi</taxon>
        <taxon>Dikarya</taxon>
        <taxon>Ascomycota</taxon>
        <taxon>Pezizomycotina</taxon>
        <taxon>Eurotiomycetes</taxon>
        <taxon>Eurotiomycetidae</taxon>
        <taxon>Eurotiales</taxon>
        <taxon>Aspergillaceae</taxon>
        <taxon>Penicillium</taxon>
    </lineage>
</organism>
<dbReference type="AlphaFoldDB" id="A0AAD6IC10"/>
<feature type="compositionally biased region" description="Basic and acidic residues" evidence="4">
    <location>
        <begin position="130"/>
        <end position="145"/>
    </location>
</feature>
<feature type="compositionally biased region" description="Basic and acidic residues" evidence="4">
    <location>
        <begin position="34"/>
        <end position="50"/>
    </location>
</feature>
<feature type="compositionally biased region" description="Basic and acidic residues" evidence="4">
    <location>
        <begin position="706"/>
        <end position="723"/>
    </location>
</feature>
<dbReference type="GO" id="GO:0030691">
    <property type="term" value="C:Noc2p-Noc3p complex"/>
    <property type="evidence" value="ECO:0007669"/>
    <property type="project" value="TreeGrafter"/>
</dbReference>
<comment type="caution">
    <text evidence="5">The sequence shown here is derived from an EMBL/GenBank/DDBJ whole genome shotgun (WGS) entry which is preliminary data.</text>
</comment>
<accession>A0AAD6IC10</accession>
<reference evidence="5" key="1">
    <citation type="journal article" date="2023" name="IMA Fungus">
        <title>Comparative genomic study of the Penicillium genus elucidates a diverse pangenome and 15 lateral gene transfer events.</title>
        <authorList>
            <person name="Petersen C."/>
            <person name="Sorensen T."/>
            <person name="Nielsen M.R."/>
            <person name="Sondergaard T.E."/>
            <person name="Sorensen J.L."/>
            <person name="Fitzpatrick D.A."/>
            <person name="Frisvad J.C."/>
            <person name="Nielsen K.L."/>
        </authorList>
    </citation>
    <scope>NUCLEOTIDE SEQUENCE</scope>
    <source>
        <strain evidence="5">IBT 15450</strain>
    </source>
</reference>
<dbReference type="GO" id="GO:0005654">
    <property type="term" value="C:nucleoplasm"/>
    <property type="evidence" value="ECO:0007669"/>
    <property type="project" value="TreeGrafter"/>
</dbReference>
<feature type="region of interest" description="Disordered" evidence="4">
    <location>
        <begin position="80"/>
        <end position="145"/>
    </location>
</feature>
<feature type="compositionally biased region" description="Acidic residues" evidence="4">
    <location>
        <begin position="112"/>
        <end position="125"/>
    </location>
</feature>
<feature type="compositionally biased region" description="Basic and acidic residues" evidence="4">
    <location>
        <begin position="9"/>
        <end position="22"/>
    </location>
</feature>
<dbReference type="GO" id="GO:0005730">
    <property type="term" value="C:nucleolus"/>
    <property type="evidence" value="ECO:0007669"/>
    <property type="project" value="TreeGrafter"/>
</dbReference>
<proteinExistence type="inferred from homology"/>
<feature type="region of interest" description="Disordered" evidence="4">
    <location>
        <begin position="171"/>
        <end position="204"/>
    </location>
</feature>
<evidence type="ECO:0000313" key="5">
    <source>
        <dbReference type="EMBL" id="KAJ6043110.1"/>
    </source>
</evidence>
<dbReference type="InterPro" id="IPR005343">
    <property type="entry name" value="Noc2"/>
</dbReference>
<feature type="compositionally biased region" description="Acidic residues" evidence="4">
    <location>
        <begin position="736"/>
        <end position="768"/>
    </location>
</feature>
<keyword evidence="3" id="KW-0539">Nucleus</keyword>
<dbReference type="PANTHER" id="PTHR12687:SF4">
    <property type="entry name" value="NUCLEOLAR COMPLEX PROTEIN 2 HOMOLOG"/>
    <property type="match status" value="1"/>
</dbReference>
<sequence>MAGAKKSTKKFEKNHLKDVIERRKSHAKVKQRHQMNDKRKEKNATKRAEAEEANEISPEEAKKQNAFAEMNVDDFFAGGFEIPEANGKKSKKDVTPKIGKRKRSEDKAQAEEAPEEDDNDEEDASSVDAYDEHKDQLESLKDKDPEFYKYLKENDAELLDFGEQGDLSEVDALSESDEPEDEEPAKKKKKKAKKDEEEVEPESTTLTIQTVKKWHKLMEEQNSIRAMRQVVLAFRAAAHVNDAEAPEQKYTISDKNVYHQVLVTALNTVPKVLAHHLPVKETAGGKIRVSLDSKKFKTLTPLIKSHTSSVHQLLINLSDASTLKLTLSSIEPMLPYLLQFRKVLKTLVKTVVGIWADVATNDATRITGFLLLRRLMVLGDAGIRESVLKATYEGVVKGSRNTTVHTLAGVNLMKNSAAEIWGIDQNVSYTTGFSFIRQLAMHLRSSITNTSKESYKTIYNWQYVHSLDFWSRVLSQHCDGLVEAQSGKQSALRPLIYPVVQITLGAMRLIPTAQYFPLRFQLTRALLRISRATGTYIPLASSLLEVLTSAEMRKHPRSSTLKPLEFNTAIRAPKSYLRSRAYQDGVGEQVAELLSEFFVLWSKHIAFPELSVPVVVSLKRWLKQVSARSGGNKNAKINQMILLLVQKVEANARWIEERRLTVSYAPRNRTEVDSFLKDVDWETTPLGAFVKTQRKLREERAAILEEGRREEEKRREEAKKNGGDDEVMGGVGSDSGSEDEEEEEWESEEEPEIEGEDESEDEVEMEDE</sequence>
<dbReference type="Proteomes" id="UP001219568">
    <property type="component" value="Unassembled WGS sequence"/>
</dbReference>
<feature type="region of interest" description="Disordered" evidence="4">
    <location>
        <begin position="1"/>
        <end position="67"/>
    </location>
</feature>
<name>A0AAD6IC10_PENCN</name>
<dbReference type="PANTHER" id="PTHR12687">
    <property type="entry name" value="NUCLEOLAR COMPLEX 2 AND RAD4-RELATED"/>
    <property type="match status" value="1"/>
</dbReference>
<dbReference type="GO" id="GO:0030690">
    <property type="term" value="C:Noc1p-Noc2p complex"/>
    <property type="evidence" value="ECO:0007669"/>
    <property type="project" value="TreeGrafter"/>
</dbReference>
<evidence type="ECO:0008006" key="7">
    <source>
        <dbReference type="Google" id="ProtNLM"/>
    </source>
</evidence>
<dbReference type="EMBL" id="JAQJZL010000004">
    <property type="protein sequence ID" value="KAJ6043110.1"/>
    <property type="molecule type" value="Genomic_DNA"/>
</dbReference>
<feature type="region of interest" description="Disordered" evidence="4">
    <location>
        <begin position="706"/>
        <end position="768"/>
    </location>
</feature>
<protein>
    <recommendedName>
        <fullName evidence="7">Ribosome assembly protein Noc2</fullName>
    </recommendedName>
</protein>
<evidence type="ECO:0000256" key="1">
    <source>
        <dbReference type="ARBA" id="ARBA00004123"/>
    </source>
</evidence>
<evidence type="ECO:0000313" key="6">
    <source>
        <dbReference type="Proteomes" id="UP001219568"/>
    </source>
</evidence>
<feature type="compositionally biased region" description="Acidic residues" evidence="4">
    <location>
        <begin position="171"/>
        <end position="183"/>
    </location>
</feature>
<evidence type="ECO:0000256" key="2">
    <source>
        <dbReference type="ARBA" id="ARBA00005907"/>
    </source>
</evidence>
<dbReference type="Pfam" id="PF03715">
    <property type="entry name" value="Noc2"/>
    <property type="match status" value="1"/>
</dbReference>
<evidence type="ECO:0000256" key="4">
    <source>
        <dbReference type="SAM" id="MobiDB-lite"/>
    </source>
</evidence>